<feature type="domain" description="Aldehyde oxidase/xanthine dehydrogenase a/b hammerhead" evidence="1">
    <location>
        <begin position="226"/>
        <end position="304"/>
    </location>
</feature>
<protein>
    <submittedName>
        <fullName evidence="2">Isoquinoline 1-oxidoreductase, beta subunit</fullName>
    </submittedName>
</protein>
<dbReference type="STRING" id="560819.SAMN05428998_103125"/>
<dbReference type="PIRSF" id="PIRSF036389">
    <property type="entry name" value="IOR_B"/>
    <property type="match status" value="1"/>
</dbReference>
<reference evidence="2 3" key="1">
    <citation type="submission" date="2017-04" db="EMBL/GenBank/DDBJ databases">
        <authorList>
            <person name="Afonso C.L."/>
            <person name="Miller P.J."/>
            <person name="Scott M.A."/>
            <person name="Spackman E."/>
            <person name="Goraichik I."/>
            <person name="Dimitrov K.M."/>
            <person name="Suarez D.L."/>
            <person name="Swayne D.E."/>
        </authorList>
    </citation>
    <scope>NUCLEOTIDE SEQUENCE [LARGE SCALE GENOMIC DNA]</scope>
    <source>
        <strain evidence="2 3">USBA 355</strain>
    </source>
</reference>
<dbReference type="RefSeq" id="WP_085121573.1">
    <property type="nucleotide sequence ID" value="NZ_FWZX01000003.1"/>
</dbReference>
<dbReference type="InterPro" id="IPR000674">
    <property type="entry name" value="Ald_Oxase/Xan_DH_a/b"/>
</dbReference>
<dbReference type="Gene3D" id="3.30.365.10">
    <property type="entry name" value="Aldehyde oxidase/xanthine dehydrogenase, molybdopterin binding domain"/>
    <property type="match status" value="4"/>
</dbReference>
<name>A0A1Y6BIZ9_9PROT</name>
<dbReference type="SMART" id="SM01008">
    <property type="entry name" value="Ald_Xan_dh_C"/>
    <property type="match status" value="1"/>
</dbReference>
<dbReference type="InterPro" id="IPR046867">
    <property type="entry name" value="AldOxase/xan_DH_MoCoBD2"/>
</dbReference>
<dbReference type="Pfam" id="PF20256">
    <property type="entry name" value="MoCoBD_2"/>
    <property type="match status" value="2"/>
</dbReference>
<keyword evidence="3" id="KW-1185">Reference proteome</keyword>
<dbReference type="InterPro" id="IPR006311">
    <property type="entry name" value="TAT_signal"/>
</dbReference>
<dbReference type="EMBL" id="FWZX01000003">
    <property type="protein sequence ID" value="SMF03269.1"/>
    <property type="molecule type" value="Genomic_DNA"/>
</dbReference>
<accession>A0A1Y6BIZ9</accession>
<dbReference type="PANTHER" id="PTHR47495:SF2">
    <property type="entry name" value="ALDEHYDE DEHYDROGENASE"/>
    <property type="match status" value="1"/>
</dbReference>
<dbReference type="InterPro" id="IPR052516">
    <property type="entry name" value="N-heterocyclic_Hydroxylase"/>
</dbReference>
<dbReference type="InterPro" id="IPR008274">
    <property type="entry name" value="AldOxase/xan_DH_MoCoBD1"/>
</dbReference>
<dbReference type="PANTHER" id="PTHR47495">
    <property type="entry name" value="ALDEHYDE DEHYDROGENASE"/>
    <property type="match status" value="1"/>
</dbReference>
<sequence>MAGKHCTARSAERLTSTCAVRVSRRSVLCAGVAFGGGLLLGLRLSLGTAAAAAAGTGDFAPDAYIRIGRDGRVALVMPFVEMGQGTYTAIPMLIAEELEVDLDQIRLEHAPADEKLYGNPLLAGVQATGGSTAIRAAWLPLREAGAVARTLLVSAAAARWNVEPGACRARRGAVVHEPSGRSLGYGELAADAARLPLPGKVALKAPAEFRLIGTPVRRLDAPGKVDGTAVFGIDARPAGVKIATLAQSPVFGGRVKSLDDRAARAVRGVRQVVRLDDAVAVVADHMGAALKGLAALAIEWDEGPHARLDSAAILGELEKATDGPGTVAQTVGDVGAALAGAASRVEATYQVPFLAHATMEPMNCTVDLREDGCDVWVGTQVPARAQRAAAQAAGLPLDRVALHNHLIGGGFGRRLEVDGIVRAVEIARHVDGPVKVIWSREEDIQHDLYRPVFFDRLSACLGSDGRPLAWSHRFAGSSVIARWLPQAFNDGLDPDTTDGAIDLLYALPNLRVEYRRVEPPGVPTAFWRSVGPSHNVFVTESFIDELAAAAGQDPVAYRSALLDQAPRARAVLHLAAEKAGWGRPLPAGVGLGVSLQFVFATYMAQVAEVEVSGDGSVRVRRVVCALDCGSVVNPDTIEAQVQGAVVFGITAALYGEITIENGRVVQANFDSYRMLRIDEAPSVEVHIVRNSEPPGGMGEPGTSAIMPAVANAIFAATGKRLRKLPVDPAALKHSA</sequence>
<proteinExistence type="predicted"/>
<dbReference type="SUPFAM" id="SSF56003">
    <property type="entry name" value="Molybdenum cofactor-binding domain"/>
    <property type="match status" value="2"/>
</dbReference>
<dbReference type="Proteomes" id="UP000192917">
    <property type="component" value="Unassembled WGS sequence"/>
</dbReference>
<evidence type="ECO:0000259" key="1">
    <source>
        <dbReference type="SMART" id="SM01008"/>
    </source>
</evidence>
<evidence type="ECO:0000313" key="3">
    <source>
        <dbReference type="Proteomes" id="UP000192917"/>
    </source>
</evidence>
<dbReference type="Pfam" id="PF02738">
    <property type="entry name" value="MoCoBD_1"/>
    <property type="match status" value="1"/>
</dbReference>
<dbReference type="InterPro" id="IPR012368">
    <property type="entry name" value="OxRdtase_Mopterin-bd_su_IorB"/>
</dbReference>
<organism evidence="2 3">
    <name type="scientific">Tistlia consotensis USBA 355</name>
    <dbReference type="NCBI Taxonomy" id="560819"/>
    <lineage>
        <taxon>Bacteria</taxon>
        <taxon>Pseudomonadati</taxon>
        <taxon>Pseudomonadota</taxon>
        <taxon>Alphaproteobacteria</taxon>
        <taxon>Rhodospirillales</taxon>
        <taxon>Rhodovibrionaceae</taxon>
        <taxon>Tistlia</taxon>
    </lineage>
</organism>
<dbReference type="AlphaFoldDB" id="A0A1Y6BIZ9"/>
<gene>
    <name evidence="2" type="ORF">SAMN05428998_103125</name>
</gene>
<dbReference type="PROSITE" id="PS51318">
    <property type="entry name" value="TAT"/>
    <property type="match status" value="1"/>
</dbReference>
<dbReference type="GO" id="GO:0016491">
    <property type="term" value="F:oxidoreductase activity"/>
    <property type="evidence" value="ECO:0007669"/>
    <property type="project" value="InterPro"/>
</dbReference>
<dbReference type="InterPro" id="IPR037165">
    <property type="entry name" value="AldOxase/xan_DH_Mopterin-bd_sf"/>
</dbReference>
<evidence type="ECO:0000313" key="2">
    <source>
        <dbReference type="EMBL" id="SMF03269.1"/>
    </source>
</evidence>
<dbReference type="Gene3D" id="3.90.1170.50">
    <property type="entry name" value="Aldehyde oxidase/xanthine dehydrogenase, a/b hammerhead"/>
    <property type="match status" value="1"/>
</dbReference>